<feature type="transmembrane region" description="Helical" evidence="7">
    <location>
        <begin position="403"/>
        <end position="421"/>
    </location>
</feature>
<dbReference type="InterPro" id="IPR013320">
    <property type="entry name" value="ConA-like_dom_sf"/>
</dbReference>
<evidence type="ECO:0000256" key="3">
    <source>
        <dbReference type="ARBA" id="ARBA00022729"/>
    </source>
</evidence>
<dbReference type="SUPFAM" id="SSF49899">
    <property type="entry name" value="Concanavalin A-like lectins/glucanases"/>
    <property type="match status" value="1"/>
</dbReference>
<keyword evidence="10" id="KW-1185">Reference proteome</keyword>
<evidence type="ECO:0000256" key="4">
    <source>
        <dbReference type="ARBA" id="ARBA00022989"/>
    </source>
</evidence>
<dbReference type="GO" id="GO:0005789">
    <property type="term" value="C:endoplasmic reticulum membrane"/>
    <property type="evidence" value="ECO:0007669"/>
    <property type="project" value="TreeGrafter"/>
</dbReference>
<evidence type="ECO:0000313" key="10">
    <source>
        <dbReference type="Proteomes" id="UP000198287"/>
    </source>
</evidence>
<dbReference type="Pfam" id="PF03388">
    <property type="entry name" value="Lectin_leg-like"/>
    <property type="match status" value="1"/>
</dbReference>
<dbReference type="PROSITE" id="PS51328">
    <property type="entry name" value="L_LECTIN_LIKE"/>
    <property type="match status" value="1"/>
</dbReference>
<evidence type="ECO:0000256" key="2">
    <source>
        <dbReference type="ARBA" id="ARBA00022692"/>
    </source>
</evidence>
<name>A0A226EES8_FOLCA</name>
<dbReference type="STRING" id="158441.A0A226EES8"/>
<feature type="compositionally biased region" description="Basic and acidic residues" evidence="6">
    <location>
        <begin position="207"/>
        <end position="222"/>
    </location>
</feature>
<organism evidence="9 10">
    <name type="scientific">Folsomia candida</name>
    <name type="common">Springtail</name>
    <dbReference type="NCBI Taxonomy" id="158441"/>
    <lineage>
        <taxon>Eukaryota</taxon>
        <taxon>Metazoa</taxon>
        <taxon>Ecdysozoa</taxon>
        <taxon>Arthropoda</taxon>
        <taxon>Hexapoda</taxon>
        <taxon>Collembola</taxon>
        <taxon>Entomobryomorpha</taxon>
        <taxon>Isotomoidea</taxon>
        <taxon>Isotomidae</taxon>
        <taxon>Proisotominae</taxon>
        <taxon>Folsomia</taxon>
    </lineage>
</organism>
<dbReference type="GO" id="GO:0006888">
    <property type="term" value="P:endoplasmic reticulum to Golgi vesicle-mediated transport"/>
    <property type="evidence" value="ECO:0007669"/>
    <property type="project" value="TreeGrafter"/>
</dbReference>
<evidence type="ECO:0000256" key="5">
    <source>
        <dbReference type="ARBA" id="ARBA00023136"/>
    </source>
</evidence>
<feature type="non-terminal residue" evidence="9">
    <location>
        <position position="1"/>
    </location>
</feature>
<dbReference type="PANTHER" id="PTHR12223">
    <property type="entry name" value="VESICULAR MANNOSE-BINDING LECTIN"/>
    <property type="match status" value="1"/>
</dbReference>
<keyword evidence="2 7" id="KW-0812">Transmembrane</keyword>
<dbReference type="GO" id="GO:0000139">
    <property type="term" value="C:Golgi membrane"/>
    <property type="evidence" value="ECO:0007669"/>
    <property type="project" value="TreeGrafter"/>
</dbReference>
<dbReference type="OrthoDB" id="10265193at2759"/>
<sequence length="458" mass="50831">VELIFRISGRGKTGGDGLAFWYVAEKPEDSVAGSVFGGFDGAWEGLGLFWDSYDNDANFNNPAIIAIKNDGSKVYDNDKDGHGQYFGSCTKDFRNKMFYSRARITYNQKSLLLYTSNGRTREPSDLEYEPCFYTWNISLPEFGYFGVSASTSGRVADDHDVAKFLTFSIPTIQPSPSGKEETGVDPTFVLDDEDDSESETAQYKKSYLLEHPGEKEKHHNTGEPDDDAEYETDDEYVSEVRSIFKEQGATRAALASAEKALQDVLQKHETISLAVVQYQAAMRQNVGGGPSVPITTGVTQPNVLQRVEVDELLRSNRDLLKIISEIKNLADELERKSKSNLEPPEFPGIPSANTEIKQVILEIEALQSGLRSVAERFPLTPPPPRNAINSSSSPCTFCISTKMFVLLNALLTLVILACLIYKDKKHEKLLKSSSSSSDYSPSLETTPHHSGPSNRFHY</sequence>
<proteinExistence type="predicted"/>
<dbReference type="GO" id="GO:0030134">
    <property type="term" value="C:COPII-coated ER to Golgi transport vesicle"/>
    <property type="evidence" value="ECO:0007669"/>
    <property type="project" value="TreeGrafter"/>
</dbReference>
<protein>
    <submittedName>
        <fullName evidence="9">Protein ERGIC-53</fullName>
    </submittedName>
</protein>
<dbReference type="InterPro" id="IPR051136">
    <property type="entry name" value="Intracellular_Lectin-GPT"/>
</dbReference>
<evidence type="ECO:0000313" key="9">
    <source>
        <dbReference type="EMBL" id="OXA55889.1"/>
    </source>
</evidence>
<feature type="region of interest" description="Disordered" evidence="6">
    <location>
        <begin position="172"/>
        <end position="231"/>
    </location>
</feature>
<reference evidence="9 10" key="1">
    <citation type="submission" date="2015-12" db="EMBL/GenBank/DDBJ databases">
        <title>The genome of Folsomia candida.</title>
        <authorList>
            <person name="Faddeeva A."/>
            <person name="Derks M.F."/>
            <person name="Anvar Y."/>
            <person name="Smit S."/>
            <person name="Van Straalen N."/>
            <person name="Roelofs D."/>
        </authorList>
    </citation>
    <scope>NUCLEOTIDE SEQUENCE [LARGE SCALE GENOMIC DNA]</scope>
    <source>
        <strain evidence="9 10">VU population</strain>
        <tissue evidence="9">Whole body</tissue>
    </source>
</reference>
<dbReference type="Proteomes" id="UP000198287">
    <property type="component" value="Unassembled WGS sequence"/>
</dbReference>
<dbReference type="InterPro" id="IPR005052">
    <property type="entry name" value="Lectin_leg"/>
</dbReference>
<dbReference type="EMBL" id="LNIX01000004">
    <property type="protein sequence ID" value="OXA55889.1"/>
    <property type="molecule type" value="Genomic_DNA"/>
</dbReference>
<feature type="domain" description="L-type lectin-like" evidence="8">
    <location>
        <begin position="1"/>
        <end position="169"/>
    </location>
</feature>
<keyword evidence="3" id="KW-0732">Signal</keyword>
<dbReference type="Gene3D" id="2.60.120.200">
    <property type="match status" value="1"/>
</dbReference>
<comment type="subcellular location">
    <subcellularLocation>
        <location evidence="1">Membrane</location>
        <topology evidence="1">Single-pass type I membrane protein</topology>
    </subcellularLocation>
</comment>
<keyword evidence="5 7" id="KW-0472">Membrane</keyword>
<evidence type="ECO:0000256" key="6">
    <source>
        <dbReference type="SAM" id="MobiDB-lite"/>
    </source>
</evidence>
<evidence type="ECO:0000256" key="1">
    <source>
        <dbReference type="ARBA" id="ARBA00004479"/>
    </source>
</evidence>
<feature type="region of interest" description="Disordered" evidence="6">
    <location>
        <begin position="432"/>
        <end position="458"/>
    </location>
</feature>
<dbReference type="PANTHER" id="PTHR12223:SF28">
    <property type="entry name" value="LECTIN, MANNOSE BINDING 1 LIKE"/>
    <property type="match status" value="1"/>
</dbReference>
<dbReference type="AlphaFoldDB" id="A0A226EES8"/>
<dbReference type="GO" id="GO:0005537">
    <property type="term" value="F:D-mannose binding"/>
    <property type="evidence" value="ECO:0007669"/>
    <property type="project" value="TreeGrafter"/>
</dbReference>
<comment type="caution">
    <text evidence="9">The sequence shown here is derived from an EMBL/GenBank/DDBJ whole genome shotgun (WGS) entry which is preliminary data.</text>
</comment>
<dbReference type="GO" id="GO:0005793">
    <property type="term" value="C:endoplasmic reticulum-Golgi intermediate compartment"/>
    <property type="evidence" value="ECO:0007669"/>
    <property type="project" value="TreeGrafter"/>
</dbReference>
<gene>
    <name evidence="9" type="ORF">Fcan01_08913</name>
</gene>
<evidence type="ECO:0000256" key="7">
    <source>
        <dbReference type="SAM" id="Phobius"/>
    </source>
</evidence>
<evidence type="ECO:0000259" key="8">
    <source>
        <dbReference type="PROSITE" id="PS51328"/>
    </source>
</evidence>
<keyword evidence="4 7" id="KW-1133">Transmembrane helix</keyword>
<feature type="compositionally biased region" description="Low complexity" evidence="6">
    <location>
        <begin position="432"/>
        <end position="444"/>
    </location>
</feature>
<accession>A0A226EES8</accession>